<evidence type="ECO:0000313" key="2">
    <source>
        <dbReference type="Proteomes" id="UP000789342"/>
    </source>
</evidence>
<dbReference type="OrthoDB" id="2308976at2759"/>
<accession>A0A9N8V5Q9</accession>
<proteinExistence type="predicted"/>
<reference evidence="1" key="1">
    <citation type="submission" date="2021-06" db="EMBL/GenBank/DDBJ databases">
        <authorList>
            <person name="Kallberg Y."/>
            <person name="Tangrot J."/>
            <person name="Rosling A."/>
        </authorList>
    </citation>
    <scope>NUCLEOTIDE SEQUENCE</scope>
    <source>
        <strain evidence="1">CL551</strain>
    </source>
</reference>
<name>A0A9N8V5Q9_9GLOM</name>
<dbReference type="AlphaFoldDB" id="A0A9N8V5Q9"/>
<gene>
    <name evidence="1" type="ORF">AMORRO_LOCUS134</name>
</gene>
<comment type="caution">
    <text evidence="1">The sequence shown here is derived from an EMBL/GenBank/DDBJ whole genome shotgun (WGS) entry which is preliminary data.</text>
</comment>
<sequence>MSVKLEGSEISDVVTLENKQASKVNMILTKIEEVLKQKKKKDVITINLPGLDEAGVSVYEAIHEKYNAEIIGNRLFIKFDGAGKEEIHFELGVSARTYNPNWFMVSNAICVVQDAQLRPDLGVWFRRPTYPQRMQPIANRCPSPNVWIEVFFNNEDRDNALYKIGVVQQNWSGIEFVGIDLPVSNTPYLPNPNPGALSVPAIPQNSQPRQAPYVIYWDANNNPVYYKVDSWNEHIVLRCGWTIEFNIVLNALT</sequence>
<keyword evidence="2" id="KW-1185">Reference proteome</keyword>
<dbReference type="EMBL" id="CAJVPV010000024">
    <property type="protein sequence ID" value="CAG8438981.1"/>
    <property type="molecule type" value="Genomic_DNA"/>
</dbReference>
<dbReference type="Proteomes" id="UP000789342">
    <property type="component" value="Unassembled WGS sequence"/>
</dbReference>
<protein>
    <submittedName>
        <fullName evidence="1">2175_t:CDS:1</fullName>
    </submittedName>
</protein>
<evidence type="ECO:0000313" key="1">
    <source>
        <dbReference type="EMBL" id="CAG8438981.1"/>
    </source>
</evidence>
<organism evidence="1 2">
    <name type="scientific">Acaulospora morrowiae</name>
    <dbReference type="NCBI Taxonomy" id="94023"/>
    <lineage>
        <taxon>Eukaryota</taxon>
        <taxon>Fungi</taxon>
        <taxon>Fungi incertae sedis</taxon>
        <taxon>Mucoromycota</taxon>
        <taxon>Glomeromycotina</taxon>
        <taxon>Glomeromycetes</taxon>
        <taxon>Diversisporales</taxon>
        <taxon>Acaulosporaceae</taxon>
        <taxon>Acaulospora</taxon>
    </lineage>
</organism>